<keyword evidence="4" id="KW-1185">Reference proteome</keyword>
<dbReference type="InterPro" id="IPR013780">
    <property type="entry name" value="Glyco_hydro_b"/>
</dbReference>
<dbReference type="PANTHER" id="PTHR36183:SF2">
    <property type="entry name" value="BETA-GLUCURONIDASE C-TERMINAL DOMAIN-CONTAINING PROTEIN"/>
    <property type="match status" value="1"/>
</dbReference>
<evidence type="ECO:0000259" key="2">
    <source>
        <dbReference type="Pfam" id="PF16862"/>
    </source>
</evidence>
<protein>
    <recommendedName>
        <fullName evidence="2">Beta-glucuronidase C-terminal domain-containing protein</fullName>
    </recommendedName>
</protein>
<dbReference type="Proteomes" id="UP000286045">
    <property type="component" value="Unassembled WGS sequence"/>
</dbReference>
<gene>
    <name evidence="3" type="ORF">EKO27_g9921</name>
</gene>
<dbReference type="InterPro" id="IPR052974">
    <property type="entry name" value="GH79_Enzymes"/>
</dbReference>
<dbReference type="AlphaFoldDB" id="A0A439CSN1"/>
<feature type="chain" id="PRO_5019036548" description="Beta-glucuronidase C-terminal domain-containing protein" evidence="1">
    <location>
        <begin position="22"/>
        <end position="563"/>
    </location>
</feature>
<keyword evidence="1" id="KW-0732">Signal</keyword>
<accession>A0A439CSN1</accession>
<dbReference type="Pfam" id="PF16862">
    <property type="entry name" value="Glyco_hydro_79C"/>
    <property type="match status" value="1"/>
</dbReference>
<comment type="caution">
    <text evidence="3">The sequence shown here is derived from an EMBL/GenBank/DDBJ whole genome shotgun (WGS) entry which is preliminary data.</text>
</comment>
<evidence type="ECO:0000313" key="4">
    <source>
        <dbReference type="Proteomes" id="UP000286045"/>
    </source>
</evidence>
<dbReference type="EMBL" id="RYZI01000468">
    <property type="protein sequence ID" value="RWA05185.1"/>
    <property type="molecule type" value="Genomic_DNA"/>
</dbReference>
<proteinExistence type="predicted"/>
<dbReference type="PANTHER" id="PTHR36183">
    <property type="entry name" value="BETA-GLUCURONIDASE"/>
    <property type="match status" value="1"/>
</dbReference>
<dbReference type="Gene3D" id="2.60.40.1180">
    <property type="entry name" value="Golgi alpha-mannosidase II"/>
    <property type="match status" value="1"/>
</dbReference>
<evidence type="ECO:0000313" key="3">
    <source>
        <dbReference type="EMBL" id="RWA05185.1"/>
    </source>
</evidence>
<name>A0A439CSN1_9PEZI</name>
<evidence type="ECO:0000256" key="1">
    <source>
        <dbReference type="SAM" id="SignalP"/>
    </source>
</evidence>
<organism evidence="3 4">
    <name type="scientific">Xylaria grammica</name>
    <dbReference type="NCBI Taxonomy" id="363999"/>
    <lineage>
        <taxon>Eukaryota</taxon>
        <taxon>Fungi</taxon>
        <taxon>Dikarya</taxon>
        <taxon>Ascomycota</taxon>
        <taxon>Pezizomycotina</taxon>
        <taxon>Sordariomycetes</taxon>
        <taxon>Xylariomycetidae</taxon>
        <taxon>Xylariales</taxon>
        <taxon>Xylariaceae</taxon>
        <taxon>Xylaria</taxon>
    </lineage>
</organism>
<dbReference type="InterPro" id="IPR031728">
    <property type="entry name" value="GlcAase_C"/>
</dbReference>
<feature type="domain" description="Beta-glucuronidase C-terminal" evidence="2">
    <location>
        <begin position="453"/>
        <end position="560"/>
    </location>
</feature>
<dbReference type="Gene3D" id="3.20.20.80">
    <property type="entry name" value="Glycosidases"/>
    <property type="match status" value="1"/>
</dbReference>
<feature type="signal peptide" evidence="1">
    <location>
        <begin position="1"/>
        <end position="21"/>
    </location>
</feature>
<sequence>MFLKPLKPVRLLLALGDVALTGCIPRSSSSVQVPAVVPEEASLEIDPDFLGLAFEQASFTRYAEDGEGNSNTFSVNLMDAVYSRTGGKPNIRLGGTSPDYGKYLPGQTEPALPVAEQDNYQDIGHTTIGPSYWNYTKNFPNAVYIIQVPLATRNISEPIAWVQSALDTIDEDQIFSIQPGNEPDLYTNTFTGANGIALHPPDYQGTLNSETYVGNWTEYVTAIKDAVPSVRSGRFFSAFDLASSHKDVFPVDTCFELGIDADGVIKEVAGHYYQGNAGTAATLGSILMNLTLTHGNLDDFRGRIDWLRANQPEISFGRESPEPFLIISHGHLGDYAALYAFETVLSEVGNSLQPKNTYEYQARLGSALWQVDYYLYSMVIGIARINYQQIMHAGYDLWLPVASAGLPAQVFSNYYSQPFLADFIVFYRTNPFAGDSGKTRVSQLSVDASNVAAYVAYDDGALKRIAAVNMNYWNQTSSTGTRGSVTLDFKVPDDVTEVTVYHLNSPAGAGAAADSITYGGSQWTYESLGKEVKNVRRDTETVAVSDGSASVTIASSEAVLIWL</sequence>
<reference evidence="3 4" key="1">
    <citation type="submission" date="2018-12" db="EMBL/GenBank/DDBJ databases">
        <title>Draft genome sequence of Xylaria grammica IHI A82.</title>
        <authorList>
            <person name="Buettner E."/>
            <person name="Kellner H."/>
        </authorList>
    </citation>
    <scope>NUCLEOTIDE SEQUENCE [LARGE SCALE GENOMIC DNA]</scope>
    <source>
        <strain evidence="3 4">IHI A82</strain>
    </source>
</reference>